<dbReference type="CDD" id="cd02440">
    <property type="entry name" value="AdoMet_MTases"/>
    <property type="match status" value="1"/>
</dbReference>
<organism evidence="5">
    <name type="scientific">Mariniphaga anaerophila</name>
    <dbReference type="NCBI Taxonomy" id="1484053"/>
    <lineage>
        <taxon>Bacteria</taxon>
        <taxon>Pseudomonadati</taxon>
        <taxon>Bacteroidota</taxon>
        <taxon>Bacteroidia</taxon>
        <taxon>Marinilabiliales</taxon>
        <taxon>Prolixibacteraceae</taxon>
        <taxon>Mariniphaga</taxon>
    </lineage>
</organism>
<keyword evidence="1 5" id="KW-0489">Methyltransferase</keyword>
<gene>
    <name evidence="5" type="ORF">ENN90_05045</name>
</gene>
<comment type="caution">
    <text evidence="5">The sequence shown here is derived from an EMBL/GenBank/DDBJ whole genome shotgun (WGS) entry which is preliminary data.</text>
</comment>
<dbReference type="InterPro" id="IPR025714">
    <property type="entry name" value="Methyltranfer_dom"/>
</dbReference>
<reference evidence="5" key="1">
    <citation type="journal article" date="2020" name="mSystems">
        <title>Genome- and Community-Level Interaction Insights into Carbon Utilization and Element Cycling Functions of Hydrothermarchaeota in Hydrothermal Sediment.</title>
        <authorList>
            <person name="Zhou Z."/>
            <person name="Liu Y."/>
            <person name="Xu W."/>
            <person name="Pan J."/>
            <person name="Luo Z.H."/>
            <person name="Li M."/>
        </authorList>
    </citation>
    <scope>NUCLEOTIDE SEQUENCE [LARGE SCALE GENOMIC DNA]</scope>
    <source>
        <strain evidence="5">SpSt-1217</strain>
    </source>
</reference>
<dbReference type="Proteomes" id="UP000886047">
    <property type="component" value="Unassembled WGS sequence"/>
</dbReference>
<evidence type="ECO:0000259" key="4">
    <source>
        <dbReference type="Pfam" id="PF13847"/>
    </source>
</evidence>
<evidence type="ECO:0000256" key="2">
    <source>
        <dbReference type="ARBA" id="ARBA00022679"/>
    </source>
</evidence>
<name>A0A831PJX4_9BACT</name>
<dbReference type="PANTHER" id="PTHR13610:SF11">
    <property type="entry name" value="METHYLTRANSFERASE DOMAIN-CONTAINING PROTEIN"/>
    <property type="match status" value="1"/>
</dbReference>
<dbReference type="GO" id="GO:0032259">
    <property type="term" value="P:methylation"/>
    <property type="evidence" value="ECO:0007669"/>
    <property type="project" value="UniProtKB-KW"/>
</dbReference>
<dbReference type="GO" id="GO:0016279">
    <property type="term" value="F:protein-lysine N-methyltransferase activity"/>
    <property type="evidence" value="ECO:0007669"/>
    <property type="project" value="InterPro"/>
</dbReference>
<sequence length="297" mass="33576">MNKFHFRSVNQELICEKQNIKSTGRIIQLGLIIFILSVINLPQAKAQDLDVPYVPTPNNVVEKMLDMAHVGPGDYVIDLGSGDGRIVIAAAKRGAFGHGVDIDPKRIAEARVNAKNAGVEDKVVFMQENIFNTDFSRASVVTMYLLNSVNIKLRKHLLNNLRPGSRLVSNDFDMGKWKADDYIRELHNDIYFWVIPANVKGHWRWSVGDNTFTMQANQEFQELFLNVKNDDSALAVKDMVMRGDRISFAASDFERGIDYNFSGHIDEDAITGVVQVRKGTNAEIKNWSAIRFMKEVE</sequence>
<evidence type="ECO:0000313" key="5">
    <source>
        <dbReference type="EMBL" id="HDR50975.1"/>
    </source>
</evidence>
<dbReference type="Gene3D" id="3.40.50.150">
    <property type="entry name" value="Vaccinia Virus protein VP39"/>
    <property type="match status" value="1"/>
</dbReference>
<dbReference type="InterPro" id="IPR029063">
    <property type="entry name" value="SAM-dependent_MTases_sf"/>
</dbReference>
<feature type="domain" description="Methyltransferase" evidence="4">
    <location>
        <begin position="73"/>
        <end position="173"/>
    </location>
</feature>
<keyword evidence="2" id="KW-0808">Transferase</keyword>
<accession>A0A831PJX4</accession>
<dbReference type="EMBL" id="DSDK01000280">
    <property type="protein sequence ID" value="HDR50975.1"/>
    <property type="molecule type" value="Genomic_DNA"/>
</dbReference>
<evidence type="ECO:0000256" key="1">
    <source>
        <dbReference type="ARBA" id="ARBA00022603"/>
    </source>
</evidence>
<dbReference type="Pfam" id="PF13847">
    <property type="entry name" value="Methyltransf_31"/>
    <property type="match status" value="1"/>
</dbReference>
<dbReference type="AlphaFoldDB" id="A0A831PJX4"/>
<dbReference type="SUPFAM" id="SSF53335">
    <property type="entry name" value="S-adenosyl-L-methionine-dependent methyltransferases"/>
    <property type="match status" value="1"/>
</dbReference>
<dbReference type="InterPro" id="IPR026170">
    <property type="entry name" value="FAM173A/B"/>
</dbReference>
<protein>
    <submittedName>
        <fullName evidence="5">Class I SAM-dependent methyltransferase</fullName>
    </submittedName>
</protein>
<evidence type="ECO:0000256" key="3">
    <source>
        <dbReference type="ARBA" id="ARBA00022691"/>
    </source>
</evidence>
<keyword evidence="3" id="KW-0949">S-adenosyl-L-methionine</keyword>
<proteinExistence type="predicted"/>
<dbReference type="PANTHER" id="PTHR13610">
    <property type="entry name" value="METHYLTRANSFERASE DOMAIN-CONTAINING PROTEIN"/>
    <property type="match status" value="1"/>
</dbReference>